<dbReference type="Pfam" id="PF14054">
    <property type="entry name" value="DUF4249"/>
    <property type="match status" value="1"/>
</dbReference>
<gene>
    <name evidence="1" type="ORF">ACFQ1O_05460</name>
</gene>
<name>A0ABW3I1Q8_9FLAO</name>
<organism evidence="1 2">
    <name type="scientific">Pseudofulvibacter geojedonensis</name>
    <dbReference type="NCBI Taxonomy" id="1123758"/>
    <lineage>
        <taxon>Bacteria</taxon>
        <taxon>Pseudomonadati</taxon>
        <taxon>Bacteroidota</taxon>
        <taxon>Flavobacteriia</taxon>
        <taxon>Flavobacteriales</taxon>
        <taxon>Flavobacteriaceae</taxon>
        <taxon>Pseudofulvibacter</taxon>
    </lineage>
</organism>
<reference evidence="2" key="1">
    <citation type="journal article" date="2019" name="Int. J. Syst. Evol. Microbiol.">
        <title>The Global Catalogue of Microorganisms (GCM) 10K type strain sequencing project: providing services to taxonomists for standard genome sequencing and annotation.</title>
        <authorList>
            <consortium name="The Broad Institute Genomics Platform"/>
            <consortium name="The Broad Institute Genome Sequencing Center for Infectious Disease"/>
            <person name="Wu L."/>
            <person name="Ma J."/>
        </authorList>
    </citation>
    <scope>NUCLEOTIDE SEQUENCE [LARGE SCALE GENOMIC DNA]</scope>
    <source>
        <strain evidence="2">CCUG 62114</strain>
    </source>
</reference>
<comment type="caution">
    <text evidence="1">The sequence shown here is derived from an EMBL/GenBank/DDBJ whole genome shotgun (WGS) entry which is preliminary data.</text>
</comment>
<evidence type="ECO:0000313" key="1">
    <source>
        <dbReference type="EMBL" id="MFD0963440.1"/>
    </source>
</evidence>
<accession>A0ABW3I1Q8</accession>
<dbReference type="EMBL" id="JBHTJM010000006">
    <property type="protein sequence ID" value="MFD0963440.1"/>
    <property type="molecule type" value="Genomic_DNA"/>
</dbReference>
<sequence length="276" mass="31476">MKTYIYILLAFCLLSCEDVVDVDVPQSSPKLVIEATIEWEKGTVGNEQEIKLSLSTPYFSNEQFVPATGAQVIIRKLSDNTTFVFSESTEGIYTTNTFNPELNTVYELEILYGNEVYKGQEEFKSVSDINSITQTVEGGFDDELIEVNIFFDDPEDEENYYLTRFNEPGDVLPYYFPLDDEFTNGNEMTMFYEKEDGDNENDELNEGDLVEIELSGISERYYNYMSLLLQQADDQGPFGVTPAPVIGNCVNETNEEAKPYGYFRLSEVVKTSYIIQ</sequence>
<protein>
    <submittedName>
        <fullName evidence="1">DUF4249 domain-containing protein</fullName>
    </submittedName>
</protein>
<keyword evidence="2" id="KW-1185">Reference proteome</keyword>
<dbReference type="InterPro" id="IPR025345">
    <property type="entry name" value="DUF4249"/>
</dbReference>
<dbReference type="Proteomes" id="UP001596997">
    <property type="component" value="Unassembled WGS sequence"/>
</dbReference>
<dbReference type="RefSeq" id="WP_377714159.1">
    <property type="nucleotide sequence ID" value="NZ_JBHTJM010000006.1"/>
</dbReference>
<evidence type="ECO:0000313" key="2">
    <source>
        <dbReference type="Proteomes" id="UP001596997"/>
    </source>
</evidence>
<proteinExistence type="predicted"/>